<evidence type="ECO:0000313" key="1">
    <source>
        <dbReference type="EMBL" id="QBE63019.1"/>
    </source>
</evidence>
<dbReference type="KEGG" id="plue:EWM63_08570"/>
<reference evidence="1 2" key="1">
    <citation type="submission" date="2019-02" db="EMBL/GenBank/DDBJ databases">
        <title>Draft Genome Sequences of Six Type Strains of the Genus Massilia.</title>
        <authorList>
            <person name="Miess H."/>
            <person name="Frediansyhah A."/>
            <person name="Gross H."/>
        </authorList>
    </citation>
    <scope>NUCLEOTIDE SEQUENCE [LARGE SCALE GENOMIC DNA]</scope>
    <source>
        <strain evidence="1 2">DSM 17473</strain>
    </source>
</reference>
<protein>
    <submittedName>
        <fullName evidence="1">Uncharacterized protein</fullName>
    </submittedName>
</protein>
<accession>A0A4P6KV68</accession>
<proteinExistence type="predicted"/>
<dbReference type="RefSeq" id="WP_130186152.1">
    <property type="nucleotide sequence ID" value="NZ_CP035913.1"/>
</dbReference>
<organism evidence="1 2">
    <name type="scientific">Pseudoduganella lutea</name>
    <dbReference type="NCBI Taxonomy" id="321985"/>
    <lineage>
        <taxon>Bacteria</taxon>
        <taxon>Pseudomonadati</taxon>
        <taxon>Pseudomonadota</taxon>
        <taxon>Betaproteobacteria</taxon>
        <taxon>Burkholderiales</taxon>
        <taxon>Oxalobacteraceae</taxon>
        <taxon>Telluria group</taxon>
        <taxon>Pseudoduganella</taxon>
    </lineage>
</organism>
<name>A0A4P6KV68_9BURK</name>
<gene>
    <name evidence="1" type="ORF">EWM63_08570</name>
</gene>
<dbReference type="AlphaFoldDB" id="A0A4P6KV68"/>
<dbReference type="Proteomes" id="UP000290637">
    <property type="component" value="Chromosome"/>
</dbReference>
<sequence length="91" mass="9867">MMPTDRLTIRSTTFDSSVKENNAAAEMLATPASVVASRIEMSTGSILEPLVRFAARAAPGPGQRANRTFYRPARASAENPLSIRRKQDECG</sequence>
<dbReference type="EMBL" id="CP035913">
    <property type="protein sequence ID" value="QBE63019.1"/>
    <property type="molecule type" value="Genomic_DNA"/>
</dbReference>
<keyword evidence="2" id="KW-1185">Reference proteome</keyword>
<evidence type="ECO:0000313" key="2">
    <source>
        <dbReference type="Proteomes" id="UP000290637"/>
    </source>
</evidence>